<dbReference type="Proteomes" id="UP001212841">
    <property type="component" value="Unassembled WGS sequence"/>
</dbReference>
<evidence type="ECO:0008006" key="7">
    <source>
        <dbReference type="Google" id="ProtNLM"/>
    </source>
</evidence>
<accession>A0AAD5SCZ5</accession>
<dbReference type="GO" id="GO:0052689">
    <property type="term" value="F:carboxylic ester hydrolase activity"/>
    <property type="evidence" value="ECO:0007669"/>
    <property type="project" value="UniProtKB-ARBA"/>
</dbReference>
<name>A0AAD5SCZ5_9FUNG</name>
<feature type="compositionally biased region" description="Gly residues" evidence="3">
    <location>
        <begin position="97"/>
        <end position="107"/>
    </location>
</feature>
<feature type="compositionally biased region" description="Low complexity" evidence="3">
    <location>
        <begin position="79"/>
        <end position="96"/>
    </location>
</feature>
<dbReference type="PANTHER" id="PTHR33630">
    <property type="entry name" value="CUTINASE RV1984C-RELATED-RELATED"/>
    <property type="match status" value="1"/>
</dbReference>
<dbReference type="PANTHER" id="PTHR33630:SF9">
    <property type="entry name" value="CUTINASE 4"/>
    <property type="match status" value="1"/>
</dbReference>
<evidence type="ECO:0000256" key="1">
    <source>
        <dbReference type="ARBA" id="ARBA00022801"/>
    </source>
</evidence>
<protein>
    <recommendedName>
        <fullName evidence="7">Cutinase</fullName>
    </recommendedName>
</protein>
<dbReference type="SUPFAM" id="SSF53474">
    <property type="entry name" value="alpha/beta-Hydrolases"/>
    <property type="match status" value="1"/>
</dbReference>
<feature type="signal peptide" evidence="4">
    <location>
        <begin position="1"/>
        <end position="17"/>
    </location>
</feature>
<keyword evidence="2" id="KW-1015">Disulfide bond</keyword>
<gene>
    <name evidence="5" type="ORF">HK097_008421</name>
</gene>
<dbReference type="InterPro" id="IPR000675">
    <property type="entry name" value="Cutinase/axe"/>
</dbReference>
<sequence length="304" mass="29865">MRPQLFVVALAASSASAAPAFGFGSSDSSSTSTSRFGNFFGGSSGGSTSGGSSFFGGGGSSFFGGGGSSFFGGGGLGGTRTTDAAAPPAATSTTTPGGNGGSSGGAQPGTSSCPSIEIISARGTTEPQSGSRGMAPIFSAITRSVSPLNANVYNVVYPASMNFATGPSTGAADVLKRIQSQSTKCPNQKFVLAGYSQGAMVITQSLSKITSYADRVAAVIMFGNPYYQPSSAAAAGTAKGSGGRKASFGGNTSLPSAFTAKTKDYCDSGDAVCQTGAFTITATHLGYGNKYASDAAAFVASKVK</sequence>
<dbReference type="InterPro" id="IPR029058">
    <property type="entry name" value="AB_hydrolase_fold"/>
</dbReference>
<dbReference type="SMART" id="SM01110">
    <property type="entry name" value="Cutinase"/>
    <property type="match status" value="1"/>
</dbReference>
<dbReference type="Pfam" id="PF01083">
    <property type="entry name" value="Cutinase"/>
    <property type="match status" value="1"/>
</dbReference>
<keyword evidence="4" id="KW-0732">Signal</keyword>
<keyword evidence="1" id="KW-0378">Hydrolase</keyword>
<feature type="chain" id="PRO_5042192079" description="Cutinase" evidence="4">
    <location>
        <begin position="18"/>
        <end position="304"/>
    </location>
</feature>
<evidence type="ECO:0000256" key="3">
    <source>
        <dbReference type="SAM" id="MobiDB-lite"/>
    </source>
</evidence>
<evidence type="ECO:0000256" key="4">
    <source>
        <dbReference type="SAM" id="SignalP"/>
    </source>
</evidence>
<dbReference type="EMBL" id="JADGJD010000497">
    <property type="protein sequence ID" value="KAJ3050575.1"/>
    <property type="molecule type" value="Genomic_DNA"/>
</dbReference>
<evidence type="ECO:0000313" key="5">
    <source>
        <dbReference type="EMBL" id="KAJ3050575.1"/>
    </source>
</evidence>
<proteinExistence type="predicted"/>
<dbReference type="AlphaFoldDB" id="A0AAD5SCZ5"/>
<comment type="caution">
    <text evidence="5">The sequence shown here is derived from an EMBL/GenBank/DDBJ whole genome shotgun (WGS) entry which is preliminary data.</text>
</comment>
<evidence type="ECO:0000256" key="2">
    <source>
        <dbReference type="ARBA" id="ARBA00023157"/>
    </source>
</evidence>
<reference evidence="5" key="1">
    <citation type="submission" date="2020-05" db="EMBL/GenBank/DDBJ databases">
        <title>Phylogenomic resolution of chytrid fungi.</title>
        <authorList>
            <person name="Stajich J.E."/>
            <person name="Amses K."/>
            <person name="Simmons R."/>
            <person name="Seto K."/>
            <person name="Myers J."/>
            <person name="Bonds A."/>
            <person name="Quandt C.A."/>
            <person name="Barry K."/>
            <person name="Liu P."/>
            <person name="Grigoriev I."/>
            <person name="Longcore J.E."/>
            <person name="James T.Y."/>
        </authorList>
    </citation>
    <scope>NUCLEOTIDE SEQUENCE</scope>
    <source>
        <strain evidence="5">JEL0318</strain>
    </source>
</reference>
<dbReference type="Gene3D" id="3.40.50.1820">
    <property type="entry name" value="alpha/beta hydrolase"/>
    <property type="match status" value="1"/>
</dbReference>
<keyword evidence="6" id="KW-1185">Reference proteome</keyword>
<organism evidence="5 6">
    <name type="scientific">Rhizophlyctis rosea</name>
    <dbReference type="NCBI Taxonomy" id="64517"/>
    <lineage>
        <taxon>Eukaryota</taxon>
        <taxon>Fungi</taxon>
        <taxon>Fungi incertae sedis</taxon>
        <taxon>Chytridiomycota</taxon>
        <taxon>Chytridiomycota incertae sedis</taxon>
        <taxon>Chytridiomycetes</taxon>
        <taxon>Rhizophlyctidales</taxon>
        <taxon>Rhizophlyctidaceae</taxon>
        <taxon>Rhizophlyctis</taxon>
    </lineage>
</organism>
<evidence type="ECO:0000313" key="6">
    <source>
        <dbReference type="Proteomes" id="UP001212841"/>
    </source>
</evidence>
<feature type="region of interest" description="Disordered" evidence="3">
    <location>
        <begin position="74"/>
        <end position="114"/>
    </location>
</feature>